<dbReference type="GO" id="GO:0003723">
    <property type="term" value="F:RNA binding"/>
    <property type="evidence" value="ECO:0007669"/>
    <property type="project" value="UniProtKB-KW"/>
</dbReference>
<comment type="caution">
    <text evidence="2">The sequence shown here is derived from an EMBL/GenBank/DDBJ whole genome shotgun (WGS) entry which is preliminary data.</text>
</comment>
<gene>
    <name evidence="2" type="ORF">JCM21531_560</name>
</gene>
<organism evidence="2 3">
    <name type="scientific">Acetivibrio straminisolvens JCM 21531</name>
    <dbReference type="NCBI Taxonomy" id="1294263"/>
    <lineage>
        <taxon>Bacteria</taxon>
        <taxon>Bacillati</taxon>
        <taxon>Bacillota</taxon>
        <taxon>Clostridia</taxon>
        <taxon>Eubacteriales</taxon>
        <taxon>Oscillospiraceae</taxon>
        <taxon>Acetivibrio</taxon>
    </lineage>
</organism>
<sequence length="51" mass="5687">MINGKVVKPGAEVKVGDIIEIRFGNNTTRVEVTAISEHVLKSESKDMYIIR</sequence>
<keyword evidence="2" id="KW-0346">Stress response</keyword>
<dbReference type="EMBL" id="BAVR01000005">
    <property type="protein sequence ID" value="GAE87209.1"/>
    <property type="molecule type" value="Genomic_DNA"/>
</dbReference>
<dbReference type="PROSITE" id="PS50889">
    <property type="entry name" value="S4"/>
    <property type="match status" value="1"/>
</dbReference>
<keyword evidence="1" id="KW-0694">RNA-binding</keyword>
<name>W4V3A2_9FIRM</name>
<protein>
    <submittedName>
        <fullName evidence="2">Ribosome-associated heat shock protein</fullName>
    </submittedName>
</protein>
<dbReference type="STRING" id="1294263.JCM21531_560"/>
<dbReference type="Gene3D" id="3.10.290.10">
    <property type="entry name" value="RNA-binding S4 domain"/>
    <property type="match status" value="1"/>
</dbReference>
<evidence type="ECO:0000313" key="3">
    <source>
        <dbReference type="Proteomes" id="UP000019109"/>
    </source>
</evidence>
<reference evidence="2" key="1">
    <citation type="journal article" date="2014" name="Genome Announc.">
        <title>Draft Genome Sequence of Clostridium straminisolvens Strain JCM 21531T, Isolated from a Cellulose-Degrading Bacterial Community.</title>
        <authorList>
            <person name="Yuki M."/>
            <person name="Oshima K."/>
            <person name="Suda W."/>
            <person name="Sakamoto M."/>
            <person name="Kitamura K."/>
            <person name="Iida T."/>
            <person name="Hattori M."/>
            <person name="Ohkuma M."/>
        </authorList>
    </citation>
    <scope>NUCLEOTIDE SEQUENCE [LARGE SCALE GENOMIC DNA]</scope>
    <source>
        <strain evidence="2">JCM 21531</strain>
    </source>
</reference>
<keyword evidence="3" id="KW-1185">Reference proteome</keyword>
<evidence type="ECO:0000256" key="1">
    <source>
        <dbReference type="PROSITE-ProRule" id="PRU00182"/>
    </source>
</evidence>
<dbReference type="SUPFAM" id="SSF55174">
    <property type="entry name" value="Alpha-L RNA-binding motif"/>
    <property type="match status" value="1"/>
</dbReference>
<evidence type="ECO:0000313" key="2">
    <source>
        <dbReference type="EMBL" id="GAE87209.1"/>
    </source>
</evidence>
<proteinExistence type="predicted"/>
<dbReference type="Proteomes" id="UP000019109">
    <property type="component" value="Unassembled WGS sequence"/>
</dbReference>
<dbReference type="InterPro" id="IPR036986">
    <property type="entry name" value="S4_RNA-bd_sf"/>
</dbReference>
<dbReference type="AlphaFoldDB" id="W4V3A2"/>
<accession>W4V3A2</accession>